<reference evidence="3" key="1">
    <citation type="journal article" date="2021" name="G3 (Bethesda)">
        <title>Chromosome assembled and annotated genome sequence of Aspergillus flavus NRRL 3357.</title>
        <authorList>
            <person name="Skerker J.M."/>
            <person name="Pianalto K.M."/>
            <person name="Mondo S.J."/>
            <person name="Yang K."/>
            <person name="Arkin A.P."/>
            <person name="Keller N.P."/>
            <person name="Grigoriev I.V."/>
            <person name="Louise Glass N.L."/>
        </authorList>
    </citation>
    <scope>NUCLEOTIDE SEQUENCE [LARGE SCALE GENOMIC DNA]</scope>
    <source>
        <strain evidence="3">ATCC 200026 / FGSC A1120 / IAM 13836 / NRRL 3357 / JCM 12722 / SRRC 167</strain>
    </source>
</reference>
<protein>
    <submittedName>
        <fullName evidence="2">Uncharacterized protein</fullName>
    </submittedName>
</protein>
<sequence>MAFGHILCPDAVPAEGSRAKCEDRALLCHPVTQCRQPLFSLLHGDHRLSFQQFMRQVTCIFFVELGFPVGRAHQEPTDDDQSMISGRDSKET</sequence>
<gene>
    <name evidence="2" type="ORF">F9C07_6946</name>
</gene>
<feature type="region of interest" description="Disordered" evidence="1">
    <location>
        <begin position="72"/>
        <end position="92"/>
    </location>
</feature>
<organism evidence="2 3">
    <name type="scientific">Aspergillus flavus (strain ATCC 200026 / FGSC A1120 / IAM 13836 / NRRL 3357 / JCM 12722 / SRRC 167)</name>
    <dbReference type="NCBI Taxonomy" id="332952"/>
    <lineage>
        <taxon>Eukaryota</taxon>
        <taxon>Fungi</taxon>
        <taxon>Dikarya</taxon>
        <taxon>Ascomycota</taxon>
        <taxon>Pezizomycotina</taxon>
        <taxon>Eurotiomycetes</taxon>
        <taxon>Eurotiomycetidae</taxon>
        <taxon>Eurotiales</taxon>
        <taxon>Aspergillaceae</taxon>
        <taxon>Aspergillus</taxon>
        <taxon>Aspergillus subgen. Circumdati</taxon>
    </lineage>
</organism>
<dbReference type="Proteomes" id="UP000596276">
    <property type="component" value="Chromosome 5"/>
</dbReference>
<dbReference type="AlphaFoldDB" id="A0A7U2MGR4"/>
<dbReference type="EMBL" id="CP044621">
    <property type="protein sequence ID" value="QRD83449.1"/>
    <property type="molecule type" value="Genomic_DNA"/>
</dbReference>
<evidence type="ECO:0000313" key="2">
    <source>
        <dbReference type="EMBL" id="QRD83449.1"/>
    </source>
</evidence>
<proteinExistence type="predicted"/>
<dbReference type="OMA" id="TCIFFVE"/>
<name>A0A7U2MGR4_ASPFN</name>
<keyword evidence="3" id="KW-1185">Reference proteome</keyword>
<evidence type="ECO:0000256" key="1">
    <source>
        <dbReference type="SAM" id="MobiDB-lite"/>
    </source>
</evidence>
<dbReference type="VEuPathDB" id="FungiDB:F9C07_6946"/>
<evidence type="ECO:0000313" key="3">
    <source>
        <dbReference type="Proteomes" id="UP000596276"/>
    </source>
</evidence>
<accession>A0A7U2MGR4</accession>